<reference evidence="2 3" key="1">
    <citation type="submission" date="2019-12" db="EMBL/GenBank/DDBJ databases">
        <title>Isolation and characterization of three novel carbon monoxide-oxidizing members of Halobacteria from salione crusts and soils.</title>
        <authorList>
            <person name="Myers M.R."/>
            <person name="King G.M."/>
        </authorList>
    </citation>
    <scope>NUCLEOTIDE SEQUENCE [LARGE SCALE GENOMIC DNA]</scope>
    <source>
        <strain evidence="2 3">PCN9</strain>
    </source>
</reference>
<dbReference type="OrthoDB" id="253436at2157"/>
<dbReference type="RefSeq" id="WP_159525631.1">
    <property type="nucleotide sequence ID" value="NZ_WUUU01000026.1"/>
</dbReference>
<evidence type="ECO:0008006" key="4">
    <source>
        <dbReference type="Google" id="ProtNLM"/>
    </source>
</evidence>
<protein>
    <recommendedName>
        <fullName evidence="4">Lipoprotein</fullName>
    </recommendedName>
</protein>
<evidence type="ECO:0000256" key="1">
    <source>
        <dbReference type="SAM" id="MobiDB-lite"/>
    </source>
</evidence>
<evidence type="ECO:0000313" key="3">
    <source>
        <dbReference type="Proteomes" id="UP000471521"/>
    </source>
</evidence>
<evidence type="ECO:0000313" key="2">
    <source>
        <dbReference type="EMBL" id="MXR20070.1"/>
    </source>
</evidence>
<dbReference type="Proteomes" id="UP000471521">
    <property type="component" value="Unassembled WGS sequence"/>
</dbReference>
<keyword evidence="3" id="KW-1185">Reference proteome</keyword>
<gene>
    <name evidence="2" type="ORF">GRX66_05435</name>
</gene>
<dbReference type="AlphaFoldDB" id="A0A6B0SMG7"/>
<proteinExistence type="predicted"/>
<feature type="compositionally biased region" description="Low complexity" evidence="1">
    <location>
        <begin position="30"/>
        <end position="57"/>
    </location>
</feature>
<comment type="caution">
    <text evidence="2">The sequence shown here is derived from an EMBL/GenBank/DDBJ whole genome shotgun (WGS) entry which is preliminary data.</text>
</comment>
<dbReference type="PROSITE" id="PS51257">
    <property type="entry name" value="PROKAR_LIPOPROTEIN"/>
    <property type="match status" value="1"/>
</dbReference>
<name>A0A6B0SMG7_9EURY</name>
<sequence>MRRLPVTALICLLVVTSAGCSGLLDDGNQPTESETTTPTPTTAATSATETTPATTAPAEQLAPGLTAEDVTDALALANAHRANVHNHTFVSQQRFTRANETERVYRQDNLHYANESRWQWNRSGEGMGIALDVTNGTFVQYADGTEVRYRLQSAEDVRYGVRKISARASAPPMPPEDVFLDSLYARNLVYTLFATEDVTVEHGDDVAAHVTGTASELTIGGETATSVEFTATVTDNGLVQSLDVSYEQGEDSIDRTLTFNRTSAVPVERPDWYAQAGNSSE</sequence>
<feature type="region of interest" description="Disordered" evidence="1">
    <location>
        <begin position="22"/>
        <end position="57"/>
    </location>
</feature>
<dbReference type="EMBL" id="WUUU01000026">
    <property type="protein sequence ID" value="MXR20070.1"/>
    <property type="molecule type" value="Genomic_DNA"/>
</dbReference>
<accession>A0A6B0SMG7</accession>
<organism evidence="2 3">
    <name type="scientific">Halobacterium bonnevillei</name>
    <dbReference type="NCBI Taxonomy" id="2692200"/>
    <lineage>
        <taxon>Archaea</taxon>
        <taxon>Methanobacteriati</taxon>
        <taxon>Methanobacteriota</taxon>
        <taxon>Stenosarchaea group</taxon>
        <taxon>Halobacteria</taxon>
        <taxon>Halobacteriales</taxon>
        <taxon>Halobacteriaceae</taxon>
        <taxon>Halobacterium</taxon>
    </lineage>
</organism>